<reference evidence="1 2" key="1">
    <citation type="journal article" date="2014" name="Genome Announc.">
        <title>Draft Genome Sequences of Two Vibrionaceae Species, Vibrio ponticus C121 and Photobacterium aphoticum C119, Isolated as Coral Reef Microbiota.</title>
        <authorList>
            <person name="Al-saari N."/>
            <person name="Meirelles P.M."/>
            <person name="Mino S."/>
            <person name="Suda W."/>
            <person name="Oshima K."/>
            <person name="Hattori M."/>
            <person name="Ohkuma M."/>
            <person name="Thompson F.L."/>
            <person name="Gomez-Gil B."/>
            <person name="Sawabe T."/>
            <person name="Sawabe T."/>
        </authorList>
    </citation>
    <scope>NUCLEOTIDE SEQUENCE [LARGE SCALE GENOMIC DNA]</scope>
    <source>
        <strain evidence="1 2">JCM 19237</strain>
    </source>
</reference>
<dbReference type="STRING" id="754436.JCM19237_3573"/>
<dbReference type="Proteomes" id="UP000029227">
    <property type="component" value="Unassembled WGS sequence"/>
</dbReference>
<evidence type="ECO:0000313" key="2">
    <source>
        <dbReference type="Proteomes" id="UP000029227"/>
    </source>
</evidence>
<name>A0A090QPT7_9GAMM</name>
<accession>A0A090QPT7</accession>
<organism evidence="1 2">
    <name type="scientific">Photobacterium aphoticum</name>
    <dbReference type="NCBI Taxonomy" id="754436"/>
    <lineage>
        <taxon>Bacteria</taxon>
        <taxon>Pseudomonadati</taxon>
        <taxon>Pseudomonadota</taxon>
        <taxon>Gammaproteobacteria</taxon>
        <taxon>Vibrionales</taxon>
        <taxon>Vibrionaceae</taxon>
        <taxon>Photobacterium</taxon>
    </lineage>
</organism>
<proteinExistence type="predicted"/>
<dbReference type="EMBL" id="BBMN01000006">
    <property type="protein sequence ID" value="GAL05190.1"/>
    <property type="molecule type" value="Genomic_DNA"/>
</dbReference>
<evidence type="ECO:0000313" key="1">
    <source>
        <dbReference type="EMBL" id="GAL05190.1"/>
    </source>
</evidence>
<gene>
    <name evidence="1" type="ORF">JCM19237_3573</name>
</gene>
<comment type="caution">
    <text evidence="1">The sequence shown here is derived from an EMBL/GenBank/DDBJ whole genome shotgun (WGS) entry which is preliminary data.</text>
</comment>
<dbReference type="AlphaFoldDB" id="A0A090QPT7"/>
<protein>
    <submittedName>
        <fullName evidence="1">Uncharacterized protein</fullName>
    </submittedName>
</protein>
<sequence length="41" mass="4397">MLNNVTVCSLSRAGCRGMKGTLMIICCVRVMAVDRSPIIAL</sequence>